<name>A0AAD5YA84_9FUNG</name>
<protein>
    <submittedName>
        <fullName evidence="1">Uncharacterized protein</fullName>
    </submittedName>
</protein>
<evidence type="ECO:0000313" key="1">
    <source>
        <dbReference type="EMBL" id="KAJ3260504.1"/>
    </source>
</evidence>
<dbReference type="EMBL" id="JADGKB010000011">
    <property type="protein sequence ID" value="KAJ3260504.1"/>
    <property type="molecule type" value="Genomic_DNA"/>
</dbReference>
<accession>A0AAD5YA84</accession>
<organism evidence="1 2">
    <name type="scientific">Boothiomyces macroporosus</name>
    <dbReference type="NCBI Taxonomy" id="261099"/>
    <lineage>
        <taxon>Eukaryota</taxon>
        <taxon>Fungi</taxon>
        <taxon>Fungi incertae sedis</taxon>
        <taxon>Chytridiomycota</taxon>
        <taxon>Chytridiomycota incertae sedis</taxon>
        <taxon>Chytridiomycetes</taxon>
        <taxon>Rhizophydiales</taxon>
        <taxon>Terramycetaceae</taxon>
        <taxon>Boothiomyces</taxon>
    </lineage>
</organism>
<sequence>MSSVGSSNGITGTFGPNVTALFNTTAPDYSQYPPLCVSALALVGQSCYSTTFANTNIFFAPTNLDQLCSNTCSNAVKYFASTMPVCGSLVIEAFSKTTGLLLYSYMEMISNYACIKVNGAYCYPQQVQVLTQNGISLVGPDAFSNVLQFTVNNNTILCSTCFQNQFKSIIGLKDLDPSLYPELQTGAGLIQKNCVATTTTTTSTATKTQTSTTAPSATTQSSARATSKYFAFVFAFLYFALNQ</sequence>
<reference evidence="1" key="1">
    <citation type="submission" date="2020-05" db="EMBL/GenBank/DDBJ databases">
        <title>Phylogenomic resolution of chytrid fungi.</title>
        <authorList>
            <person name="Stajich J.E."/>
            <person name="Amses K."/>
            <person name="Simmons R."/>
            <person name="Seto K."/>
            <person name="Myers J."/>
            <person name="Bonds A."/>
            <person name="Quandt C.A."/>
            <person name="Barry K."/>
            <person name="Liu P."/>
            <person name="Grigoriev I."/>
            <person name="Longcore J.E."/>
            <person name="James T.Y."/>
        </authorList>
    </citation>
    <scope>NUCLEOTIDE SEQUENCE</scope>
    <source>
        <strain evidence="1">PLAUS21</strain>
    </source>
</reference>
<evidence type="ECO:0000313" key="2">
    <source>
        <dbReference type="Proteomes" id="UP001210925"/>
    </source>
</evidence>
<dbReference type="AlphaFoldDB" id="A0AAD5YA84"/>
<proteinExistence type="predicted"/>
<dbReference type="Proteomes" id="UP001210925">
    <property type="component" value="Unassembled WGS sequence"/>
</dbReference>
<comment type="caution">
    <text evidence="1">The sequence shown here is derived from an EMBL/GenBank/DDBJ whole genome shotgun (WGS) entry which is preliminary data.</text>
</comment>
<gene>
    <name evidence="1" type="ORF">HK103_000646</name>
</gene>
<keyword evidence="2" id="KW-1185">Reference proteome</keyword>